<name>A0A226EB61_FOLCA</name>
<keyword evidence="6" id="KW-0675">Receptor</keyword>
<comment type="caution">
    <text evidence="10">The sequence shown here is derived from an EMBL/GenBank/DDBJ whole genome shotgun (WGS) entry which is preliminary data.</text>
</comment>
<dbReference type="EMBL" id="LNIX01000005">
    <property type="protein sequence ID" value="OXA54805.1"/>
    <property type="molecule type" value="Genomic_DNA"/>
</dbReference>
<keyword evidence="5 8" id="KW-0472">Membrane</keyword>
<dbReference type="OrthoDB" id="8299140at2759"/>
<evidence type="ECO:0000256" key="8">
    <source>
        <dbReference type="SAM" id="Phobius"/>
    </source>
</evidence>
<feature type="transmembrane region" description="Helical" evidence="8">
    <location>
        <begin position="406"/>
        <end position="425"/>
    </location>
</feature>
<comment type="subcellular location">
    <subcellularLocation>
        <location evidence="1">Cell membrane</location>
        <topology evidence="1">Multi-pass membrane protein</topology>
    </subcellularLocation>
</comment>
<feature type="chain" id="PRO_5012375437" evidence="9">
    <location>
        <begin position="21"/>
        <end position="766"/>
    </location>
</feature>
<evidence type="ECO:0000256" key="9">
    <source>
        <dbReference type="SAM" id="SignalP"/>
    </source>
</evidence>
<keyword evidence="11" id="KW-1185">Reference proteome</keyword>
<feature type="transmembrane region" description="Helical" evidence="8">
    <location>
        <begin position="352"/>
        <end position="370"/>
    </location>
</feature>
<keyword evidence="2" id="KW-1003">Cell membrane</keyword>
<keyword evidence="9" id="KW-0732">Signal</keyword>
<keyword evidence="4 8" id="KW-1133">Transmembrane helix</keyword>
<dbReference type="GO" id="GO:0005886">
    <property type="term" value="C:plasma membrane"/>
    <property type="evidence" value="ECO:0007669"/>
    <property type="project" value="UniProtKB-SubCell"/>
</dbReference>
<protein>
    <submittedName>
        <fullName evidence="10">Uncharacterized protein</fullName>
    </submittedName>
</protein>
<organism evidence="10 11">
    <name type="scientific">Folsomia candida</name>
    <name type="common">Springtail</name>
    <dbReference type="NCBI Taxonomy" id="158441"/>
    <lineage>
        <taxon>Eukaryota</taxon>
        <taxon>Metazoa</taxon>
        <taxon>Ecdysozoa</taxon>
        <taxon>Arthropoda</taxon>
        <taxon>Hexapoda</taxon>
        <taxon>Collembola</taxon>
        <taxon>Entomobryomorpha</taxon>
        <taxon>Isotomoidea</taxon>
        <taxon>Isotomidae</taxon>
        <taxon>Proisotominae</taxon>
        <taxon>Folsomia</taxon>
    </lineage>
</organism>
<evidence type="ECO:0000313" key="11">
    <source>
        <dbReference type="Proteomes" id="UP000198287"/>
    </source>
</evidence>
<dbReference type="Gene3D" id="1.10.287.70">
    <property type="match status" value="1"/>
</dbReference>
<dbReference type="Proteomes" id="UP000198287">
    <property type="component" value="Unassembled WGS sequence"/>
</dbReference>
<evidence type="ECO:0000313" key="10">
    <source>
        <dbReference type="EMBL" id="OXA54805.1"/>
    </source>
</evidence>
<dbReference type="PANTHER" id="PTHR42643:SF24">
    <property type="entry name" value="IONOTROPIC RECEPTOR 60A"/>
    <property type="match status" value="1"/>
</dbReference>
<evidence type="ECO:0000256" key="7">
    <source>
        <dbReference type="ARBA" id="ARBA00023180"/>
    </source>
</evidence>
<dbReference type="AlphaFoldDB" id="A0A226EB61"/>
<evidence type="ECO:0000256" key="4">
    <source>
        <dbReference type="ARBA" id="ARBA00022989"/>
    </source>
</evidence>
<dbReference type="InterPro" id="IPR052192">
    <property type="entry name" value="Insect_Ionotropic_Sensory_Rcpt"/>
</dbReference>
<feature type="signal peptide" evidence="9">
    <location>
        <begin position="1"/>
        <end position="20"/>
    </location>
</feature>
<proteinExistence type="predicted"/>
<gene>
    <name evidence="10" type="ORF">Fcan01_10192</name>
</gene>
<sequence length="766" mass="88500">MAALRSIRVIIIITFKICSADDSVLKIHHILTNPDVPCDLNLFHDGLRRHNSLLVSSPQVPKRIVFCPKFEVNHNFWTLHSSTVSHPSLSVNIFQTKSLTTCRINIVLVNRFVVDENQGRFYKSLDLRQWFKLSVQNQYHFRPDNNSWITSTANVYFLLYTNYEKIKFGWILQSPIIFHIRVDNFAIIFLSKNYDLSEICVLNQGKAPILENMICAKMRNSHPTNVLKIFLELRNPPKTWYLGVTEGTDIPDLWNTSTSSPLDNPFKSNSTASLYLYLLQIIFQTRRSNATLSNGWLSYRGQSSYLYHQKYDYYPPNGVIATTKWTGHQFLSCYSQKYISFQFYLTPFQPEVWGMLIFSGILVVSFISCVQKCGGSFSSWVLILATIFEESIPVPPKMEKQTHFRLIMATWTLMSLILVNCYNGLMITELNSPFKGASPHTFSDLVCANDINFVRVNKFWDDAFNYYILGENTSLNLDNSKNCFQLLSPIFQQKNGRHAKVMYEFFNFLLQEYIEVRSYFYNNVNATIFPWTEGSTPPLRISLFSPDHPHRPQSVVTGHENASYVNAMIEKDIVDCDKKSVFVSSVDTIRDEVEYLKRNYFHLKFHVSRDVLNETQMGWMLSGEGSSKIPVYFKFVVESGIHGRLMEEVSRRKLRKRIKTTGMKSRNELVGSFFGDRSDKLCFTSSSESKCTLHIRTIVNHWDIHRHKRAHFLSIVATDSSWRLSWDTDANATDVTYLAPIRNQSPTDVADLEPFQPYPTTTPTVA</sequence>
<reference evidence="10 11" key="1">
    <citation type="submission" date="2015-12" db="EMBL/GenBank/DDBJ databases">
        <title>The genome of Folsomia candida.</title>
        <authorList>
            <person name="Faddeeva A."/>
            <person name="Derks M.F."/>
            <person name="Anvar Y."/>
            <person name="Smit S."/>
            <person name="Van Straalen N."/>
            <person name="Roelofs D."/>
        </authorList>
    </citation>
    <scope>NUCLEOTIDE SEQUENCE [LARGE SCALE GENOMIC DNA]</scope>
    <source>
        <strain evidence="10 11">VU population</strain>
        <tissue evidence="10">Whole body</tissue>
    </source>
</reference>
<keyword evidence="7" id="KW-0325">Glycoprotein</keyword>
<keyword evidence="3 8" id="KW-0812">Transmembrane</keyword>
<accession>A0A226EB61</accession>
<evidence type="ECO:0000256" key="6">
    <source>
        <dbReference type="ARBA" id="ARBA00023170"/>
    </source>
</evidence>
<evidence type="ECO:0000256" key="5">
    <source>
        <dbReference type="ARBA" id="ARBA00023136"/>
    </source>
</evidence>
<evidence type="ECO:0000256" key="3">
    <source>
        <dbReference type="ARBA" id="ARBA00022692"/>
    </source>
</evidence>
<evidence type="ECO:0000256" key="1">
    <source>
        <dbReference type="ARBA" id="ARBA00004651"/>
    </source>
</evidence>
<evidence type="ECO:0000256" key="2">
    <source>
        <dbReference type="ARBA" id="ARBA00022475"/>
    </source>
</evidence>
<dbReference type="PANTHER" id="PTHR42643">
    <property type="entry name" value="IONOTROPIC RECEPTOR 20A-RELATED"/>
    <property type="match status" value="1"/>
</dbReference>